<name>A0A0L6V5B3_9BASI</name>
<dbReference type="Proteomes" id="UP000037035">
    <property type="component" value="Unassembled WGS sequence"/>
</dbReference>
<dbReference type="VEuPathDB" id="FungiDB:VP01_2550g1"/>
<dbReference type="AlphaFoldDB" id="A0A0L6V5B3"/>
<keyword evidence="2" id="KW-1185">Reference proteome</keyword>
<sequence length="663" mass="75861">MNSTIKKRLGRLTHFYWLGELCGFCEAFVFRVVRSFYSYSQYNHNIEKEYQGHKMVTIADMKKLNEQMLLIVELDINASYNQLHPEFNLTCIVYFRLMSQKLPTTHGYCYHPLARNGRWSRKKRNFGTTIVPHPPTGLLRGRETISDHHVLQTNHTRKLTTPVTHQLSLFFVASYGALTDGRGDSVDAIGRFCCGSQSPKHEKIIRPLFNICLGEECFCQTPSKGVNPAKKMRHPSPFQVPRNKPIASSTFCTCFTHSNKRRAPQLSNQNPSRPSHRYVIETREPDIAQLTNVTVDDNTVNRTQSYTSSLRNRLTKAEKTSDCQPIESRQIFAHPAQITSPSDKRQKSVLLLGESTIPVLSSLSLMSSQVVLGSSNRCHVFLVHILINTRSQFLPSLQFLRPKYASWSKPRLPEYHHLESTENPRLRDYFAETSSQVITWANMRLNLVSPQAICALITTCHVVAAGFIHCGVESERVFVQKTQCRYNHPCRHRCINQITVYGDKCPKCSRVEYSVTQMKWKTVFLDGEGLHMTRFVNIYILFLQRILDPRVIFLLLSKTCRKYKVRHISSSPAANTQQTSFKVLDFVNHKPHTITRAHKHTVGQHPLPMSYHYLPHLMHLQSTPANQEISALQTSRKIFSYNGICNAPATKVAAIQVKLQGHS</sequence>
<evidence type="ECO:0000313" key="2">
    <source>
        <dbReference type="Proteomes" id="UP000037035"/>
    </source>
</evidence>
<comment type="caution">
    <text evidence="1">The sequence shown here is derived from an EMBL/GenBank/DDBJ whole genome shotgun (WGS) entry which is preliminary data.</text>
</comment>
<accession>A0A0L6V5B3</accession>
<reference evidence="1 2" key="1">
    <citation type="submission" date="2015-08" db="EMBL/GenBank/DDBJ databases">
        <title>Next Generation Sequencing and Analysis of the Genome of Puccinia sorghi L Schw, the Causal Agent of Maize Common Rust.</title>
        <authorList>
            <person name="Rochi L."/>
            <person name="Burguener G."/>
            <person name="Darino M."/>
            <person name="Turjanski A."/>
            <person name="Kreff E."/>
            <person name="Dieguez M.J."/>
            <person name="Sacco F."/>
        </authorList>
    </citation>
    <scope>NUCLEOTIDE SEQUENCE [LARGE SCALE GENOMIC DNA]</scope>
    <source>
        <strain evidence="1 2">RO10H11247</strain>
    </source>
</reference>
<protein>
    <submittedName>
        <fullName evidence="1">Uncharacterized protein</fullName>
    </submittedName>
</protein>
<proteinExistence type="predicted"/>
<dbReference type="EMBL" id="LAVV01007448">
    <property type="protein sequence ID" value="KNZ55894.1"/>
    <property type="molecule type" value="Genomic_DNA"/>
</dbReference>
<organism evidence="1 2">
    <name type="scientific">Puccinia sorghi</name>
    <dbReference type="NCBI Taxonomy" id="27349"/>
    <lineage>
        <taxon>Eukaryota</taxon>
        <taxon>Fungi</taxon>
        <taxon>Dikarya</taxon>
        <taxon>Basidiomycota</taxon>
        <taxon>Pucciniomycotina</taxon>
        <taxon>Pucciniomycetes</taxon>
        <taxon>Pucciniales</taxon>
        <taxon>Pucciniaceae</taxon>
        <taxon>Puccinia</taxon>
    </lineage>
</organism>
<gene>
    <name evidence="1" type="ORF">VP01_2550g1</name>
</gene>
<evidence type="ECO:0000313" key="1">
    <source>
        <dbReference type="EMBL" id="KNZ55894.1"/>
    </source>
</evidence>